<dbReference type="Proteomes" id="UP000078512">
    <property type="component" value="Unassembled WGS sequence"/>
</dbReference>
<keyword evidence="4" id="KW-1185">Reference proteome</keyword>
<feature type="region of interest" description="Disordered" evidence="2">
    <location>
        <begin position="67"/>
        <end position="101"/>
    </location>
</feature>
<evidence type="ECO:0000313" key="3">
    <source>
        <dbReference type="EMBL" id="OAQ33703.1"/>
    </source>
</evidence>
<keyword evidence="1" id="KW-0175">Coiled coil</keyword>
<sequence length="158" mass="17283">MNDIFCFSPTSPLFNTTLLPFTITTIPMTNTATSSSVPLPSLNDILNDLVTLRSASISLSQPTDNALNNALGLPTEPTSSSSIASSQEKLEKFRASTEKSQREEGVVENGFEVAADFLKMQQQISVSKQEMNTLQERLGGLEKELTEVRELIAFNPIK</sequence>
<dbReference type="OrthoDB" id="2383224at2759"/>
<evidence type="ECO:0000313" key="4">
    <source>
        <dbReference type="Proteomes" id="UP000078512"/>
    </source>
</evidence>
<dbReference type="EMBL" id="KV442020">
    <property type="protein sequence ID" value="OAQ33703.1"/>
    <property type="molecule type" value="Genomic_DNA"/>
</dbReference>
<accession>A0A197K941</accession>
<feature type="compositionally biased region" description="Basic and acidic residues" evidence="2">
    <location>
        <begin position="88"/>
        <end position="101"/>
    </location>
</feature>
<dbReference type="AlphaFoldDB" id="A0A197K941"/>
<proteinExistence type="predicted"/>
<reference evidence="3 4" key="1">
    <citation type="submission" date="2016-05" db="EMBL/GenBank/DDBJ databases">
        <title>Genome sequencing reveals origins of a unique bacterial endosymbiosis in the earliest lineages of terrestrial Fungi.</title>
        <authorList>
            <consortium name="DOE Joint Genome Institute"/>
            <person name="Uehling J."/>
            <person name="Gryganskyi A."/>
            <person name="Hameed K."/>
            <person name="Tschaplinski T."/>
            <person name="Misztal P."/>
            <person name="Wu S."/>
            <person name="Desiro A."/>
            <person name="Vande Pol N."/>
            <person name="Du Z.-Y."/>
            <person name="Zienkiewicz A."/>
            <person name="Zienkiewicz K."/>
            <person name="Morin E."/>
            <person name="Tisserant E."/>
            <person name="Splivallo R."/>
            <person name="Hainaut M."/>
            <person name="Henrissat B."/>
            <person name="Ohm R."/>
            <person name="Kuo A."/>
            <person name="Yan J."/>
            <person name="Lipzen A."/>
            <person name="Nolan M."/>
            <person name="Labutti K."/>
            <person name="Barry K."/>
            <person name="Goldstein A."/>
            <person name="Labbe J."/>
            <person name="Schadt C."/>
            <person name="Tuskan G."/>
            <person name="Grigoriev I."/>
            <person name="Martin F."/>
            <person name="Vilgalys R."/>
            <person name="Bonito G."/>
        </authorList>
    </citation>
    <scope>NUCLEOTIDE SEQUENCE [LARGE SCALE GENOMIC DNA]</scope>
    <source>
        <strain evidence="3 4">AG-77</strain>
    </source>
</reference>
<organism evidence="3 4">
    <name type="scientific">Linnemannia elongata AG-77</name>
    <dbReference type="NCBI Taxonomy" id="1314771"/>
    <lineage>
        <taxon>Eukaryota</taxon>
        <taxon>Fungi</taxon>
        <taxon>Fungi incertae sedis</taxon>
        <taxon>Mucoromycota</taxon>
        <taxon>Mortierellomycotina</taxon>
        <taxon>Mortierellomycetes</taxon>
        <taxon>Mortierellales</taxon>
        <taxon>Mortierellaceae</taxon>
        <taxon>Linnemannia</taxon>
    </lineage>
</organism>
<gene>
    <name evidence="3" type="ORF">K457DRAFT_903191</name>
</gene>
<evidence type="ECO:0000256" key="1">
    <source>
        <dbReference type="SAM" id="Coils"/>
    </source>
</evidence>
<evidence type="ECO:0000256" key="2">
    <source>
        <dbReference type="SAM" id="MobiDB-lite"/>
    </source>
</evidence>
<feature type="coiled-coil region" evidence="1">
    <location>
        <begin position="124"/>
        <end position="151"/>
    </location>
</feature>
<protein>
    <submittedName>
        <fullName evidence="3">Uncharacterized protein</fullName>
    </submittedName>
</protein>
<name>A0A197K941_9FUNG</name>